<reference evidence="6" key="1">
    <citation type="submission" date="2019-10" db="EMBL/GenBank/DDBJ databases">
        <authorList>
            <consortium name="Genoscope - CEA"/>
            <person name="William W."/>
        </authorList>
    </citation>
    <scope>NUCLEOTIDE SEQUENCE [LARGE SCALE GENOMIC DNA]</scope>
    <source>
        <strain evidence="6">BBR_PRJEB10994</strain>
    </source>
</reference>
<dbReference type="EMBL" id="CZCS02000171">
    <property type="protein sequence ID" value="VXD17277.1"/>
    <property type="molecule type" value="Genomic_DNA"/>
</dbReference>
<keyword evidence="7" id="KW-1185">Reference proteome</keyword>
<feature type="transmembrane region" description="Helical" evidence="4">
    <location>
        <begin position="14"/>
        <end position="32"/>
    </location>
</feature>
<dbReference type="Gene3D" id="3.40.190.10">
    <property type="entry name" value="Periplasmic binding protein-like II"/>
    <property type="match status" value="2"/>
</dbReference>
<dbReference type="PANTHER" id="PTHR30024">
    <property type="entry name" value="ALIPHATIC SULFONATES-BINDING PROTEIN-RELATED"/>
    <property type="match status" value="1"/>
</dbReference>
<evidence type="ECO:0000256" key="2">
    <source>
        <dbReference type="ARBA" id="ARBA00010742"/>
    </source>
</evidence>
<dbReference type="InterPro" id="IPR015168">
    <property type="entry name" value="SsuA/THI5"/>
</dbReference>
<evidence type="ECO:0000313" key="7">
    <source>
        <dbReference type="Proteomes" id="UP000182190"/>
    </source>
</evidence>
<dbReference type="OrthoDB" id="9815602at2"/>
<dbReference type="RefSeq" id="WP_083617120.1">
    <property type="nucleotide sequence ID" value="NZ_LR734998.1"/>
</dbReference>
<keyword evidence="3" id="KW-0732">Signal</keyword>
<accession>A0A7Z9BRI2</accession>
<organism evidence="6 7">
    <name type="scientific">Planktothrix paucivesiculata PCC 9631</name>
    <dbReference type="NCBI Taxonomy" id="671071"/>
    <lineage>
        <taxon>Bacteria</taxon>
        <taxon>Bacillati</taxon>
        <taxon>Cyanobacteriota</taxon>
        <taxon>Cyanophyceae</taxon>
        <taxon>Oscillatoriophycideae</taxon>
        <taxon>Oscillatoriales</taxon>
        <taxon>Microcoleaceae</taxon>
        <taxon>Planktothrix</taxon>
    </lineage>
</organism>
<dbReference type="Pfam" id="PF09084">
    <property type="entry name" value="NMT1"/>
    <property type="match status" value="1"/>
</dbReference>
<comment type="similarity">
    <text evidence="2">Belongs to the bacterial solute-binding protein SsuA/TauA family.</text>
</comment>
<evidence type="ECO:0000313" key="6">
    <source>
        <dbReference type="EMBL" id="VXD17277.1"/>
    </source>
</evidence>
<feature type="domain" description="SsuA/THI5-like" evidence="5">
    <location>
        <begin position="49"/>
        <end position="256"/>
    </location>
</feature>
<keyword evidence="4" id="KW-0472">Membrane</keyword>
<comment type="subcellular location">
    <subcellularLocation>
        <location evidence="1">Periplasm</location>
    </subcellularLocation>
</comment>
<dbReference type="SUPFAM" id="SSF53850">
    <property type="entry name" value="Periplasmic binding protein-like II"/>
    <property type="match status" value="1"/>
</dbReference>
<gene>
    <name evidence="6" type="ORF">PL9631_320041</name>
</gene>
<dbReference type="PANTHER" id="PTHR30024:SF47">
    <property type="entry name" value="TAURINE-BINDING PERIPLASMIC PROTEIN"/>
    <property type="match status" value="1"/>
</dbReference>
<keyword evidence="4" id="KW-1133">Transmembrane helix</keyword>
<dbReference type="PROSITE" id="PS51257">
    <property type="entry name" value="PROKAR_LIPOPROTEIN"/>
    <property type="match status" value="1"/>
</dbReference>
<keyword evidence="4" id="KW-0812">Transmembrane</keyword>
<proteinExistence type="inferred from homology"/>
<evidence type="ECO:0000256" key="1">
    <source>
        <dbReference type="ARBA" id="ARBA00004418"/>
    </source>
</evidence>
<dbReference type="AlphaFoldDB" id="A0A7Z9BRI2"/>
<comment type="caution">
    <text evidence="6">The sequence shown here is derived from an EMBL/GenBank/DDBJ whole genome shotgun (WGS) entry which is preliminary data.</text>
</comment>
<dbReference type="GO" id="GO:0042597">
    <property type="term" value="C:periplasmic space"/>
    <property type="evidence" value="ECO:0007669"/>
    <property type="project" value="UniProtKB-SubCell"/>
</dbReference>
<sequence>MNNSRIPAKKSRKLIHFFSLGMLICIGLGILVSCFEQPTIPLLVGVNNWPGFAPLYLAEELGYYQNTSIDIVDYPSTTEVSNALRSGNLQAGGMSIDENLILAETFPEVRAIMLIDVSNGADVIIGKPELQTLADIKGKKVGVENTALGAYILSRALDKAGLSLQDITVVSLDFSEHEAGFKQGEVDAVVTFEPVRSNLLATGAKVLFDTTKIPGEVVDVLVVRQDTLETQSKDLEQLVRGWFMALDYLKKEPENAAKIMARRGGITAKEFLDSLKLLSFFTPTENQKLLSQTDPSMVNSANKLSKLMQEKKLLQSNIDFSSLLDARFFTQLNQ</sequence>
<dbReference type="Proteomes" id="UP000182190">
    <property type="component" value="Unassembled WGS sequence"/>
</dbReference>
<protein>
    <recommendedName>
        <fullName evidence="5">SsuA/THI5-like domain-containing protein</fullName>
    </recommendedName>
</protein>
<name>A0A7Z9BRI2_9CYAN</name>
<evidence type="ECO:0000256" key="4">
    <source>
        <dbReference type="SAM" id="Phobius"/>
    </source>
</evidence>
<evidence type="ECO:0000256" key="3">
    <source>
        <dbReference type="ARBA" id="ARBA00022729"/>
    </source>
</evidence>
<evidence type="ECO:0000259" key="5">
    <source>
        <dbReference type="Pfam" id="PF09084"/>
    </source>
</evidence>